<reference evidence="3 4" key="1">
    <citation type="submission" date="2021-03" db="EMBL/GenBank/DDBJ databases">
        <title>Novel species identification of genus Shewanella.</title>
        <authorList>
            <person name="Liu G."/>
            <person name="Zhang Q."/>
        </authorList>
    </citation>
    <scope>NUCLEOTIDE SEQUENCE [LARGE SCALE GENOMIC DNA]</scope>
    <source>
        <strain evidence="3 4">FJAT-53726</strain>
    </source>
</reference>
<dbReference type="InterPro" id="IPR035986">
    <property type="entry name" value="PKD_dom_sf"/>
</dbReference>
<dbReference type="CDD" id="cd00063">
    <property type="entry name" value="FN3"/>
    <property type="match status" value="1"/>
</dbReference>
<dbReference type="PROSITE" id="PS50853">
    <property type="entry name" value="FN3"/>
    <property type="match status" value="1"/>
</dbReference>
<evidence type="ECO:0000313" key="4">
    <source>
        <dbReference type="Proteomes" id="UP000663281"/>
    </source>
</evidence>
<dbReference type="Pfam" id="PF18911">
    <property type="entry name" value="PKD_4"/>
    <property type="match status" value="2"/>
</dbReference>
<proteinExistence type="predicted"/>
<dbReference type="Proteomes" id="UP000663281">
    <property type="component" value="Chromosome"/>
</dbReference>
<protein>
    <submittedName>
        <fullName evidence="3">PKD domain-containing protein</fullName>
    </submittedName>
</protein>
<feature type="domain" description="PKD" evidence="1">
    <location>
        <begin position="566"/>
        <end position="658"/>
    </location>
</feature>
<dbReference type="SUPFAM" id="SSF55486">
    <property type="entry name" value="Metalloproteases ('zincins'), catalytic domain"/>
    <property type="match status" value="1"/>
</dbReference>
<dbReference type="RefSeq" id="WP_207325290.1">
    <property type="nucleotide sequence ID" value="NZ_CP071504.1"/>
</dbReference>
<dbReference type="Gene3D" id="2.60.40.10">
    <property type="entry name" value="Immunoglobulins"/>
    <property type="match status" value="3"/>
</dbReference>
<dbReference type="PROSITE" id="PS50093">
    <property type="entry name" value="PKD"/>
    <property type="match status" value="2"/>
</dbReference>
<evidence type="ECO:0000313" key="3">
    <source>
        <dbReference type="EMBL" id="QSX30441.1"/>
    </source>
</evidence>
<dbReference type="Pfam" id="PF00041">
    <property type="entry name" value="fn3"/>
    <property type="match status" value="1"/>
</dbReference>
<dbReference type="SUPFAM" id="SSF49265">
    <property type="entry name" value="Fibronectin type III"/>
    <property type="match status" value="1"/>
</dbReference>
<dbReference type="InterPro" id="IPR003961">
    <property type="entry name" value="FN3_dom"/>
</dbReference>
<dbReference type="InterPro" id="IPR000601">
    <property type="entry name" value="PKD_dom"/>
</dbReference>
<evidence type="ECO:0000259" key="2">
    <source>
        <dbReference type="PROSITE" id="PS50853"/>
    </source>
</evidence>
<feature type="domain" description="Fibronectin type-III" evidence="2">
    <location>
        <begin position="813"/>
        <end position="902"/>
    </location>
</feature>
<evidence type="ECO:0000259" key="1">
    <source>
        <dbReference type="PROSITE" id="PS50093"/>
    </source>
</evidence>
<dbReference type="Gene3D" id="2.60.120.380">
    <property type="match status" value="1"/>
</dbReference>
<dbReference type="EMBL" id="CP071504">
    <property type="protein sequence ID" value="QSX30441.1"/>
    <property type="molecule type" value="Genomic_DNA"/>
</dbReference>
<dbReference type="KEGG" id="scyp:JYB88_01930"/>
<keyword evidence="4" id="KW-1185">Reference proteome</keyword>
<dbReference type="AlphaFoldDB" id="A0A974XL78"/>
<organism evidence="3 4">
    <name type="scientific">Shewanella cyperi</name>
    <dbReference type="NCBI Taxonomy" id="2814292"/>
    <lineage>
        <taxon>Bacteria</taxon>
        <taxon>Pseudomonadati</taxon>
        <taxon>Pseudomonadota</taxon>
        <taxon>Gammaproteobacteria</taxon>
        <taxon>Alteromonadales</taxon>
        <taxon>Shewanellaceae</taxon>
        <taxon>Shewanella</taxon>
    </lineage>
</organism>
<dbReference type="InterPro" id="IPR036116">
    <property type="entry name" value="FN3_sf"/>
</dbReference>
<gene>
    <name evidence="3" type="ORF">JYB88_01930</name>
</gene>
<dbReference type="InterPro" id="IPR013783">
    <property type="entry name" value="Ig-like_fold"/>
</dbReference>
<dbReference type="InterPro" id="IPR022409">
    <property type="entry name" value="PKD/Chitinase_dom"/>
</dbReference>
<dbReference type="SMART" id="SM00060">
    <property type="entry name" value="FN3"/>
    <property type="match status" value="1"/>
</dbReference>
<accession>A0A974XL78</accession>
<sequence length="980" mass="102986">MKYSTLPLTTLPLTTLVLLGLSLWPLTANSANPPPNQRIFPQLSLPTKAQGEQAIAALGVKLPEVAAWYGMSPDEFARELRSDASLWLDTKGRAFYVDQFPQAADPADAQLLQEAPYPLEDTFHLHSRPGANRVIYLDFDGHLTTGTAWNSSYGVDPIVSPPYSRDSDSSTFSTSELQDIQNMWRQVAEDYAPFNVDITTEDPGLNAITRSSTSDQVYGTRVVVTKDNFAGCGCGGFAYLTVFDDVGDYYKPAFVFNTSLVGAGEAISHEAGHNLSLSHDGVIGGATYYAGHGSGATGWAPIMGVGYYQALVQWSKGEYLNANQTQDDIARIQTYGAPLVADDHGNSLATATELNASASNGLLSLDGSGLIHSRQDVDLFRFHAGAGSYSIDVQPAPFAPNLDILAQLYDANGNLLASSNPLDALTASLSGTLASAGDYFVKVDGTGKGDPLDTGYTDYASLGRYSISGTAVDGGTAAVPTAAMALSYTPGPAPLSVNFDGSGSDDSDGTIMSYDWDFGDGTNTNGVQVSHVYQAPGDYIVTLTVTDNDNLSDQASQVLSVQNLPPIAEGSADALSGTAPLTVNFDGSGSHDQDSSGTINGYQWDFGDGSGASGSNLDLASHSYTQAGSFTPTLTVTDNLGATNMATLTAVEVAPAPFLLQYAGSETTAAGTVSGNMANLQADDGVLEIITERESGGRKSSRYSYLDHSWSFNVQSGNAVTLVIHGWQSASSDGDQLRLYLTSSLATDVLLTQMPSSDQGTQSIPLPANLSGQVQISVRDSDQTVGHLSLDSLYLDQLYIRTDNQSGGAVPAAPTNMAATSVSASQIDLSWSDNAGDELGYSIERSQDGISWATVFTTGVDGSGHSDTGLTANTQYWYRVRAFNQNGNSGYSNEASATTNPGTGLSLTASGYKVKGVQQVDLSWSGNNGDVDILRNGTKIATAPGSDYTDNLNLKGAGSYDYQVCNTGSSDCSDTVTVIF</sequence>
<feature type="domain" description="PKD" evidence="1">
    <location>
        <begin position="480"/>
        <end position="548"/>
    </location>
</feature>
<name>A0A974XL78_9GAMM</name>
<dbReference type="SUPFAM" id="SSF49299">
    <property type="entry name" value="PKD domain"/>
    <property type="match status" value="2"/>
</dbReference>
<dbReference type="CDD" id="cd00146">
    <property type="entry name" value="PKD"/>
    <property type="match status" value="2"/>
</dbReference>
<dbReference type="SMART" id="SM00089">
    <property type="entry name" value="PKD"/>
    <property type="match status" value="2"/>
</dbReference>